<dbReference type="InterPro" id="IPR036250">
    <property type="entry name" value="AcylCo_DH-like_C"/>
</dbReference>
<evidence type="ECO:0000259" key="8">
    <source>
        <dbReference type="Pfam" id="PF18158"/>
    </source>
</evidence>
<comment type="cofactor">
    <cofactor evidence="1 5">
        <name>FAD</name>
        <dbReference type="ChEBI" id="CHEBI:57692"/>
    </cofactor>
</comment>
<dbReference type="SUPFAM" id="SSF56645">
    <property type="entry name" value="Acyl-CoA dehydrogenase NM domain-like"/>
    <property type="match status" value="1"/>
</dbReference>
<comment type="similarity">
    <text evidence="2 5">Belongs to the acyl-CoA dehydrogenase family.</text>
</comment>
<reference evidence="9 10" key="1">
    <citation type="submission" date="2017-10" db="EMBL/GenBank/DDBJ databases">
        <title>Frigbacter circumglobatus gen. nov. sp. nov., isolated from sediment cultured in situ.</title>
        <authorList>
            <person name="Zhao Z."/>
        </authorList>
    </citation>
    <scope>NUCLEOTIDE SEQUENCE [LARGE SCALE GENOMIC DNA]</scope>
    <source>
        <strain evidence="9 10">ZYL</strain>
    </source>
</reference>
<evidence type="ECO:0000259" key="7">
    <source>
        <dbReference type="Pfam" id="PF02770"/>
    </source>
</evidence>
<dbReference type="InParanoid" id="A0A2G4YNG4"/>
<dbReference type="SUPFAM" id="SSF47203">
    <property type="entry name" value="Acyl-CoA dehydrogenase C-terminal domain-like"/>
    <property type="match status" value="1"/>
</dbReference>
<keyword evidence="4 5" id="KW-0274">FAD</keyword>
<keyword evidence="3 5" id="KW-0285">Flavoprotein</keyword>
<feature type="domain" description="Acyl-CoA oxidase/dehydrogenase middle" evidence="7">
    <location>
        <begin position="187"/>
        <end position="279"/>
    </location>
</feature>
<comment type="caution">
    <text evidence="9">The sequence shown here is derived from an EMBL/GenBank/DDBJ whole genome shotgun (WGS) entry which is preliminary data.</text>
</comment>
<dbReference type="InterPro" id="IPR009075">
    <property type="entry name" value="AcylCo_DH/oxidase_C"/>
</dbReference>
<feature type="domain" description="Adaptive response protein AidB N-terminal" evidence="8">
    <location>
        <begin position="17"/>
        <end position="173"/>
    </location>
</feature>
<evidence type="ECO:0000313" key="10">
    <source>
        <dbReference type="Proteomes" id="UP000229730"/>
    </source>
</evidence>
<name>A0A2G4YNG4_9PROT</name>
<dbReference type="Proteomes" id="UP000229730">
    <property type="component" value="Unassembled WGS sequence"/>
</dbReference>
<feature type="domain" description="Acyl-CoA dehydrogenase/oxidase C-terminal" evidence="6">
    <location>
        <begin position="291"/>
        <end position="446"/>
    </location>
</feature>
<dbReference type="Gene3D" id="1.20.140.10">
    <property type="entry name" value="Butyryl-CoA Dehydrogenase, subunit A, domain 3"/>
    <property type="match status" value="1"/>
</dbReference>
<evidence type="ECO:0000256" key="5">
    <source>
        <dbReference type="RuleBase" id="RU362125"/>
    </source>
</evidence>
<evidence type="ECO:0000259" key="6">
    <source>
        <dbReference type="Pfam" id="PF00441"/>
    </source>
</evidence>
<dbReference type="InterPro" id="IPR006089">
    <property type="entry name" value="Acyl-CoA_DH_CS"/>
</dbReference>
<evidence type="ECO:0000256" key="3">
    <source>
        <dbReference type="ARBA" id="ARBA00022630"/>
    </source>
</evidence>
<accession>A0A2G4YNG4</accession>
<dbReference type="Gene3D" id="2.40.110.20">
    <property type="match status" value="1"/>
</dbReference>
<dbReference type="InterPro" id="IPR006091">
    <property type="entry name" value="Acyl-CoA_Oxase/DH_mid-dom"/>
</dbReference>
<proteinExistence type="inferred from homology"/>
<dbReference type="GO" id="GO:0003995">
    <property type="term" value="F:acyl-CoA dehydrogenase activity"/>
    <property type="evidence" value="ECO:0007669"/>
    <property type="project" value="InterPro"/>
</dbReference>
<evidence type="ECO:0000256" key="1">
    <source>
        <dbReference type="ARBA" id="ARBA00001974"/>
    </source>
</evidence>
<sequence length="551" mass="61293">MKAYRPRSNLTTHEVHNQPEPLCDYNLYLTDQPVQDAFTRFGKASAGARLTAFGALLGSDDILAQGDLANKHLPELKSFDQFGNRIDEVEFHPAYHKMMQIGSNAGISSIAWQDDEADQGHVTHAALEYLQYQVEGGTCCPLTMTYASVAALRHQPDILSQWLPGILSCEYDPRSLPADQKTGLTIGMAMTEKQGGSDVRTNSTTATAIGDNMYELLGHKWFCSAPMCDAFLTLANTDQGLSCFLVPRWREDGDRNSLQIMRLKDKLGNKSNASSEIEYHHAQARMIGAEGRGVATIIDMVHHTRLDCCLAPIALMRQALSQAVHHCRQRTAFQKKLIDQPVMQAVLADLAVEVEAGVLTFMHIARKFDDSAENSDARTYARLAVAVAKYWHNKRCPNFVYEAMECLGGAGYVEESILPRLYREAPLNSIWEGAGNVICLDILRTLQKEPRALELYFAELTPARGTNKHLDRAVSRLKDLLKSGDNHEPQARRLVEQMALCLQGALVVQFAPTPVSDLFCATRLGQDWGHAYGTIPPRHAVDQVLSRVWQD</sequence>
<keyword evidence="10" id="KW-1185">Reference proteome</keyword>
<organism evidence="9 10">
    <name type="scientific">Paremcibacter congregatus</name>
    <dbReference type="NCBI Taxonomy" id="2043170"/>
    <lineage>
        <taxon>Bacteria</taxon>
        <taxon>Pseudomonadati</taxon>
        <taxon>Pseudomonadota</taxon>
        <taxon>Alphaproteobacteria</taxon>
        <taxon>Emcibacterales</taxon>
        <taxon>Emcibacteraceae</taxon>
        <taxon>Paremcibacter</taxon>
    </lineage>
</organism>
<dbReference type="Pfam" id="PF02770">
    <property type="entry name" value="Acyl-CoA_dh_M"/>
    <property type="match status" value="1"/>
</dbReference>
<dbReference type="PANTHER" id="PTHR42707">
    <property type="entry name" value="ACYL-COA DEHYDROGENASE"/>
    <property type="match status" value="1"/>
</dbReference>
<evidence type="ECO:0000313" key="9">
    <source>
        <dbReference type="EMBL" id="PHZ83852.1"/>
    </source>
</evidence>
<dbReference type="PANTHER" id="PTHR42707:SF3">
    <property type="entry name" value="ACYL-COA DEHYDROGENASE AIDB-RELATED"/>
    <property type="match status" value="1"/>
</dbReference>
<gene>
    <name evidence="9" type="ORF">CRD36_15995</name>
</gene>
<dbReference type="InterPro" id="IPR041504">
    <property type="entry name" value="AidB_N"/>
</dbReference>
<dbReference type="RefSeq" id="WP_099474949.1">
    <property type="nucleotide sequence ID" value="NZ_CP041025.1"/>
</dbReference>
<dbReference type="InterPro" id="IPR009100">
    <property type="entry name" value="AcylCoA_DH/oxidase_NM_dom_sf"/>
</dbReference>
<dbReference type="EMBL" id="PDEM01000031">
    <property type="protein sequence ID" value="PHZ83852.1"/>
    <property type="molecule type" value="Genomic_DNA"/>
</dbReference>
<dbReference type="FunCoup" id="A0A2G4YNG4">
    <property type="interactions" value="222"/>
</dbReference>
<dbReference type="Pfam" id="PF18158">
    <property type="entry name" value="AidB_N"/>
    <property type="match status" value="1"/>
</dbReference>
<keyword evidence="5" id="KW-0560">Oxidoreductase</keyword>
<evidence type="ECO:0000256" key="4">
    <source>
        <dbReference type="ARBA" id="ARBA00022827"/>
    </source>
</evidence>
<evidence type="ECO:0000256" key="2">
    <source>
        <dbReference type="ARBA" id="ARBA00009347"/>
    </source>
</evidence>
<dbReference type="Gene3D" id="6.10.250.600">
    <property type="match status" value="1"/>
</dbReference>
<dbReference type="InterPro" id="IPR052904">
    <property type="entry name" value="Acyl-CoA_dehydrogenase-like"/>
</dbReference>
<protein>
    <submittedName>
        <fullName evidence="9">DNA alkylation response protein</fullName>
    </submittedName>
</protein>
<dbReference type="AlphaFoldDB" id="A0A2G4YNG4"/>
<dbReference type="Pfam" id="PF00441">
    <property type="entry name" value="Acyl-CoA_dh_1"/>
    <property type="match status" value="1"/>
</dbReference>
<dbReference type="OrthoDB" id="9771038at2"/>
<dbReference type="PROSITE" id="PS00073">
    <property type="entry name" value="ACYL_COA_DH_2"/>
    <property type="match status" value="1"/>
</dbReference>